<protein>
    <submittedName>
        <fullName evidence="3">CPG4 domain-containing protein</fullName>
    </submittedName>
</protein>
<keyword evidence="1" id="KW-0472">Membrane</keyword>
<reference evidence="3" key="1">
    <citation type="submission" date="2017-02" db="UniProtKB">
        <authorList>
            <consortium name="WormBaseParasite"/>
        </authorList>
    </citation>
    <scope>IDENTIFICATION</scope>
</reference>
<keyword evidence="2" id="KW-1185">Reference proteome</keyword>
<name>A0A0N4ZTI4_PARTI</name>
<dbReference type="WBParaSite" id="PTRK_0001181200.1">
    <property type="protein sequence ID" value="PTRK_0001181200.1"/>
    <property type="gene ID" value="PTRK_0001181200"/>
</dbReference>
<evidence type="ECO:0000313" key="2">
    <source>
        <dbReference type="Proteomes" id="UP000038045"/>
    </source>
</evidence>
<dbReference type="Proteomes" id="UP000038045">
    <property type="component" value="Unplaced"/>
</dbReference>
<keyword evidence="1" id="KW-0812">Transmembrane</keyword>
<evidence type="ECO:0000256" key="1">
    <source>
        <dbReference type="SAM" id="Phobius"/>
    </source>
</evidence>
<organism evidence="2 3">
    <name type="scientific">Parastrongyloides trichosuri</name>
    <name type="common">Possum-specific nematode worm</name>
    <dbReference type="NCBI Taxonomy" id="131310"/>
    <lineage>
        <taxon>Eukaryota</taxon>
        <taxon>Metazoa</taxon>
        <taxon>Ecdysozoa</taxon>
        <taxon>Nematoda</taxon>
        <taxon>Chromadorea</taxon>
        <taxon>Rhabditida</taxon>
        <taxon>Tylenchina</taxon>
        <taxon>Panagrolaimomorpha</taxon>
        <taxon>Strongyloidoidea</taxon>
        <taxon>Strongyloididae</taxon>
        <taxon>Parastrongyloides</taxon>
    </lineage>
</organism>
<evidence type="ECO:0000313" key="3">
    <source>
        <dbReference type="WBParaSite" id="PTRK_0001181200.1"/>
    </source>
</evidence>
<dbReference type="AlphaFoldDB" id="A0A0N4ZTI4"/>
<feature type="transmembrane region" description="Helical" evidence="1">
    <location>
        <begin position="12"/>
        <end position="30"/>
    </location>
</feature>
<proteinExistence type="predicted"/>
<accession>A0A0N4ZTI4</accession>
<keyword evidence="1" id="KW-1133">Transmembrane helix</keyword>
<sequence>MTDGVLICNKKYLFLYLGVFFIFAVQINYADIYRLHKCESVMKKTLASILKRSNETESLLLTPFHETIINFKNDSEAYQRIMWGCFSIFRFEKCLSLLDDTQLKNIKLASIKHWKEICNYARERKEDFHEFLNCERRHIFKARTHCSLSFDGENKTNLEIFCQNLYEYNRCYRSIDKRCTESALEISYILDEAVMESYSNIVNLISHIINIPNTCNWIMKPNIKEINKNKELRESVKTDKQSFQVIEKKNNNIINLNDNDGIENNEINEYIDIGHHHRAKHNNIMTTTLSHPVEVFDNVNEKVSLYNYNILNNSMEIVFDENDRESSGFIEEDNNFIQTTEINHDNLYDNHTISNNYSIVWHLFLGKNVTSSKKRVRKVVASFRNKSIKGISTITRHARTWSSRRVGSLRDSTRRYFSKKNEVHRNENIELDTVHSASLN</sequence>